<dbReference type="NCBIfam" id="TIGR00797">
    <property type="entry name" value="matE"/>
    <property type="match status" value="1"/>
</dbReference>
<dbReference type="CDD" id="cd13132">
    <property type="entry name" value="MATE_eukaryotic"/>
    <property type="match status" value="1"/>
</dbReference>
<evidence type="ECO:0000256" key="7">
    <source>
        <dbReference type="SAM" id="SignalP"/>
    </source>
</evidence>
<dbReference type="InterPro" id="IPR002528">
    <property type="entry name" value="MATE_fam"/>
</dbReference>
<dbReference type="GO" id="GO:0016020">
    <property type="term" value="C:membrane"/>
    <property type="evidence" value="ECO:0007669"/>
    <property type="project" value="UniProtKB-SubCell"/>
</dbReference>
<feature type="transmembrane region" description="Helical" evidence="6">
    <location>
        <begin position="316"/>
        <end position="337"/>
    </location>
</feature>
<keyword evidence="3 6" id="KW-0812">Transmembrane</keyword>
<feature type="transmembrane region" description="Helical" evidence="6">
    <location>
        <begin position="93"/>
        <end position="115"/>
    </location>
</feature>
<feature type="transmembrane region" description="Helical" evidence="6">
    <location>
        <begin position="218"/>
        <end position="237"/>
    </location>
</feature>
<dbReference type="OrthoDB" id="2126698at2759"/>
<name>A0A0H3YJN2_SCHMD</name>
<dbReference type="GO" id="GO:0015297">
    <property type="term" value="F:antiporter activity"/>
    <property type="evidence" value="ECO:0007669"/>
    <property type="project" value="InterPro"/>
</dbReference>
<feature type="chain" id="PRO_5005204118" description="Multidrug and toxin extrusion protein" evidence="7">
    <location>
        <begin position="18"/>
        <end position="511"/>
    </location>
</feature>
<dbReference type="GO" id="GO:1990961">
    <property type="term" value="P:xenobiotic detoxification by transmembrane export across the plasma membrane"/>
    <property type="evidence" value="ECO:0007669"/>
    <property type="project" value="InterPro"/>
</dbReference>
<evidence type="ECO:0000256" key="3">
    <source>
        <dbReference type="ARBA" id="ARBA00022692"/>
    </source>
</evidence>
<comment type="similarity">
    <text evidence="2 6">Belongs to the multi antimicrobial extrusion (MATE) (TC 2.A.66.1) family.</text>
</comment>
<gene>
    <name evidence="8" type="primary">slc47a-2</name>
</gene>
<evidence type="ECO:0000256" key="1">
    <source>
        <dbReference type="ARBA" id="ARBA00004141"/>
    </source>
</evidence>
<dbReference type="AlphaFoldDB" id="A0A0H3YJN2"/>
<feature type="signal peptide" evidence="7">
    <location>
        <begin position="1"/>
        <end position="17"/>
    </location>
</feature>
<dbReference type="InterPro" id="IPR045069">
    <property type="entry name" value="MATE_euk"/>
</dbReference>
<dbReference type="Pfam" id="PF01554">
    <property type="entry name" value="MatE"/>
    <property type="match status" value="2"/>
</dbReference>
<evidence type="ECO:0000256" key="4">
    <source>
        <dbReference type="ARBA" id="ARBA00022989"/>
    </source>
</evidence>
<organism evidence="8">
    <name type="scientific">Schmidtea mediterranea</name>
    <name type="common">Freshwater planarian flatworm</name>
    <dbReference type="NCBI Taxonomy" id="79327"/>
    <lineage>
        <taxon>Eukaryota</taxon>
        <taxon>Metazoa</taxon>
        <taxon>Spiralia</taxon>
        <taxon>Lophotrochozoa</taxon>
        <taxon>Platyhelminthes</taxon>
        <taxon>Rhabditophora</taxon>
        <taxon>Seriata</taxon>
        <taxon>Tricladida</taxon>
        <taxon>Continenticola</taxon>
        <taxon>Geoplanoidea</taxon>
        <taxon>Dugesiidae</taxon>
        <taxon>Schmidtea</taxon>
    </lineage>
</organism>
<feature type="transmembrane region" description="Helical" evidence="6">
    <location>
        <begin position="285"/>
        <end position="310"/>
    </location>
</feature>
<dbReference type="PANTHER" id="PTHR11206">
    <property type="entry name" value="MULTIDRUG RESISTANCE PROTEIN"/>
    <property type="match status" value="1"/>
</dbReference>
<dbReference type="GO" id="GO:0042910">
    <property type="term" value="F:xenobiotic transmembrane transporter activity"/>
    <property type="evidence" value="ECO:0007669"/>
    <property type="project" value="InterPro"/>
</dbReference>
<keyword evidence="7" id="KW-0732">Signal</keyword>
<evidence type="ECO:0000256" key="6">
    <source>
        <dbReference type="RuleBase" id="RU004914"/>
    </source>
</evidence>
<comment type="subcellular location">
    <subcellularLocation>
        <location evidence="1">Membrane</location>
        <topology evidence="1">Multi-pass membrane protein</topology>
    </subcellularLocation>
</comment>
<evidence type="ECO:0000256" key="2">
    <source>
        <dbReference type="ARBA" id="ARBA00010199"/>
    </source>
</evidence>
<evidence type="ECO:0000313" key="8">
    <source>
        <dbReference type="EMBL" id="AKN21699.1"/>
    </source>
</evidence>
<dbReference type="EMBL" id="KT163749">
    <property type="protein sequence ID" value="AKN21699.1"/>
    <property type="molecule type" value="mRNA"/>
</dbReference>
<proteinExistence type="evidence at transcript level"/>
<feature type="transmembrane region" description="Helical" evidence="6">
    <location>
        <begin position="63"/>
        <end position="87"/>
    </location>
</feature>
<protein>
    <recommendedName>
        <fullName evidence="6">Multidrug and toxin extrusion protein</fullName>
    </recommendedName>
</protein>
<reference evidence="8" key="1">
    <citation type="journal article" date="2015" name="Elife">
        <title>Stem cells and fluid flow drive cyst formation in an invertebrate excretory organ.</title>
        <authorList>
            <person name="Thi-Kim Vu H."/>
            <person name="Rink J.C."/>
            <person name="McKinney S.A."/>
            <person name="McClain M."/>
            <person name="Lakshmanaperumal N."/>
            <person name="Alexander R."/>
            <person name="Sanchez Alvarado A."/>
        </authorList>
    </citation>
    <scope>NUCLEOTIDE SEQUENCE</scope>
</reference>
<keyword evidence="5 6" id="KW-0472">Membrane</keyword>
<feature type="transmembrane region" description="Helical" evidence="6">
    <location>
        <begin position="135"/>
        <end position="156"/>
    </location>
</feature>
<evidence type="ECO:0000256" key="5">
    <source>
        <dbReference type="ARBA" id="ARBA00023136"/>
    </source>
</evidence>
<feature type="transmembrane region" description="Helical" evidence="6">
    <location>
        <begin position="38"/>
        <end position="56"/>
    </location>
</feature>
<feature type="transmembrane region" description="Helical" evidence="6">
    <location>
        <begin position="257"/>
        <end position="278"/>
    </location>
</feature>
<accession>A0A0H3YJN2</accession>
<keyword evidence="4 6" id="KW-1133">Transmembrane helix</keyword>
<feature type="transmembrane region" description="Helical" evidence="6">
    <location>
        <begin position="176"/>
        <end position="197"/>
    </location>
</feature>
<feature type="transmembrane region" description="Helical" evidence="6">
    <location>
        <begin position="458"/>
        <end position="478"/>
    </location>
</feature>
<sequence length="511" mass="57929">MTLLYLVLVCFHLNIEPFLILLKQNPSVAELSTRYITYYIPGLFFDFQFLTISRYLQNQNIVYPMVISSFLGNVFSAVSQYVAIYVYGYKLEASAILQGVSCFVMFILQLAYILISKVYKDTWNGFSLKDALDNWKILFVLGIPGILMIALEEWNFEIATIISGTLDGIQLGAQSIAFQCSTVSFMMTMGLAIATSIRVGQFLGSREIDNLKTAYRTSFVVGMVCSAISCTLILVLRNYIAAMFSSNKEIQAEGSELLFFIAFMQFADMIAGITSGILKACGRQVIGAAIMFACYYLIGIPIGIIFVFVIKLQIKGMWIGLIIALVIEGFVFSVLVFRTNWEVECDKAMANIEDVEFTKSFYDESAEKSQGAFTKYFNEDMTENCPLIVKSDYEGDAYWVREKIHNPEKKIKNFKRPRITSEVHIMPTNRSRSLMIYTKEIYNIDTDQPLRKTIIKRAVTFLVVLLLVICAILIRIYLPKSLYVSCIPDSEEARRNNIKNLCQNSTLISNL</sequence>